<name>A0ABD2MR78_9CUCU</name>
<evidence type="ECO:0000256" key="1">
    <source>
        <dbReference type="SAM" id="Coils"/>
    </source>
</evidence>
<evidence type="ECO:0000313" key="4">
    <source>
        <dbReference type="Proteomes" id="UP001516400"/>
    </source>
</evidence>
<organism evidence="3 4">
    <name type="scientific">Cryptolaemus montrouzieri</name>
    <dbReference type="NCBI Taxonomy" id="559131"/>
    <lineage>
        <taxon>Eukaryota</taxon>
        <taxon>Metazoa</taxon>
        <taxon>Ecdysozoa</taxon>
        <taxon>Arthropoda</taxon>
        <taxon>Hexapoda</taxon>
        <taxon>Insecta</taxon>
        <taxon>Pterygota</taxon>
        <taxon>Neoptera</taxon>
        <taxon>Endopterygota</taxon>
        <taxon>Coleoptera</taxon>
        <taxon>Polyphaga</taxon>
        <taxon>Cucujiformia</taxon>
        <taxon>Coccinelloidea</taxon>
        <taxon>Coccinellidae</taxon>
        <taxon>Scymninae</taxon>
        <taxon>Scymnini</taxon>
        <taxon>Cryptolaemus</taxon>
    </lineage>
</organism>
<dbReference type="AlphaFoldDB" id="A0ABD2MR78"/>
<proteinExistence type="predicted"/>
<gene>
    <name evidence="3" type="ORF">HHI36_007846</name>
</gene>
<accession>A0ABD2MR78</accession>
<dbReference type="EMBL" id="JABFTP020000021">
    <property type="protein sequence ID" value="KAL3268744.1"/>
    <property type="molecule type" value="Genomic_DNA"/>
</dbReference>
<dbReference type="Proteomes" id="UP001516400">
    <property type="component" value="Unassembled WGS sequence"/>
</dbReference>
<evidence type="ECO:0000256" key="2">
    <source>
        <dbReference type="SAM" id="MobiDB-lite"/>
    </source>
</evidence>
<protein>
    <submittedName>
        <fullName evidence="3">Uncharacterized protein</fullName>
    </submittedName>
</protein>
<feature type="compositionally biased region" description="Basic and acidic residues" evidence="2">
    <location>
        <begin position="788"/>
        <end position="800"/>
    </location>
</feature>
<sequence length="846" mass="99030">MTNLNMNRSEYILKRLMLLRTLEAPTISDTKRNFGDDLAEKIFCNCDLNFREDFGLEPPLKGPIGKDLWISPSDLLIGKVCLKPPLTSKYIRALTHQGIMDIGLRVEKLFWNQVEIEKSKELEEQDRTLRLLCETSKKESIAEVQKRMMEIFRRQRLELINEMEALCKEELRRMEVRYYRELDDELKEQAKELEQHYQVKVEEVITKTSEVFSVKSTSEIEELEAAMKRAYQIQLQKTEIQARFEMQQEQARCKEKLKVLRHDLECKNLANMMYVICMERKKCWREKSSIEEQLSREINELGSQLRDRNEEITNIKAEREKLRKDVELREKALLEVIKEFQKFINFALKSVPKQAEYLLCAEKLMVFDLTEALSKVGNDDHDRNYLWDRTPQDTPSTQVSLKAKDGHECLKEPEISESELSVDQFLPGFYYNDQLFVREDFRNMVSQGITINENNMLWTQHVQDVQKAMDQPCQSCVFNEQKEAEKKPYAIEKKRSIISYQSSVHFSMKESKKPSTMSMDKDKKFRRASLKPIEAEEILQSINFGHIGSEENRKTLLSAKNSVELLKESLIKRRSSIKSEEVDKLNQILKEREKYHNFENLSEEKEITTGVLGGSKLLIDTRDSVVQAKVHKVLSSSLDVKKLEVTEAKRQYSKLITSQDSVELIKRKESIASDKKPEKKEIKCLLPDCNILKYASSEKEEVKEEEIADTELEDNYTYTTDTPKRVSIAFTGKSIIYNRDEDEEDVEEELEEVKKKLIKTKKKRTHFQKRRKIGTSQGKPATTVSTETSKETENSRRTEQKLVMGDSTFKFYNQSDAQFTADRVNSFLHILKEHPNLIRLFTSVTR</sequence>
<feature type="coiled-coil region" evidence="1">
    <location>
        <begin position="291"/>
        <end position="332"/>
    </location>
</feature>
<keyword evidence="1" id="KW-0175">Coiled coil</keyword>
<reference evidence="3 4" key="1">
    <citation type="journal article" date="2021" name="BMC Biol.">
        <title>Horizontally acquired antibacterial genes associated with adaptive radiation of ladybird beetles.</title>
        <authorList>
            <person name="Li H.S."/>
            <person name="Tang X.F."/>
            <person name="Huang Y.H."/>
            <person name="Xu Z.Y."/>
            <person name="Chen M.L."/>
            <person name="Du X.Y."/>
            <person name="Qiu B.Y."/>
            <person name="Chen P.T."/>
            <person name="Zhang W."/>
            <person name="Slipinski A."/>
            <person name="Escalona H.E."/>
            <person name="Waterhouse R.M."/>
            <person name="Zwick A."/>
            <person name="Pang H."/>
        </authorList>
    </citation>
    <scope>NUCLEOTIDE SEQUENCE [LARGE SCALE GENOMIC DNA]</scope>
    <source>
        <strain evidence="3">SYSU2018</strain>
    </source>
</reference>
<keyword evidence="4" id="KW-1185">Reference proteome</keyword>
<comment type="caution">
    <text evidence="3">The sequence shown here is derived from an EMBL/GenBank/DDBJ whole genome shotgun (WGS) entry which is preliminary data.</text>
</comment>
<evidence type="ECO:0000313" key="3">
    <source>
        <dbReference type="EMBL" id="KAL3268744.1"/>
    </source>
</evidence>
<feature type="region of interest" description="Disordered" evidence="2">
    <location>
        <begin position="765"/>
        <end position="800"/>
    </location>
</feature>
<feature type="coiled-coil region" evidence="1">
    <location>
        <begin position="149"/>
        <end position="203"/>
    </location>
</feature>